<proteinExistence type="predicted"/>
<evidence type="ECO:0000256" key="1">
    <source>
        <dbReference type="SAM" id="MobiDB-lite"/>
    </source>
</evidence>
<name>A0ABR2AY70_9ROSI</name>
<accession>A0ABR2AY70</accession>
<sequence>MAHGVNDFHGSVESDKGASYTASPSEARINEETKAQGRSFTELTEVQGSGCQQPHKTEDLSGIEYRMTISLTGSTQSNVNEIAHGDCGSFAASPLSGPIPCSGSVSLRSSSSTGFTKQIAIGMEWQPSKNGGS</sequence>
<organism evidence="2 3">
    <name type="scientific">Hibiscus sabdariffa</name>
    <name type="common">roselle</name>
    <dbReference type="NCBI Taxonomy" id="183260"/>
    <lineage>
        <taxon>Eukaryota</taxon>
        <taxon>Viridiplantae</taxon>
        <taxon>Streptophyta</taxon>
        <taxon>Embryophyta</taxon>
        <taxon>Tracheophyta</taxon>
        <taxon>Spermatophyta</taxon>
        <taxon>Magnoliopsida</taxon>
        <taxon>eudicotyledons</taxon>
        <taxon>Gunneridae</taxon>
        <taxon>Pentapetalae</taxon>
        <taxon>rosids</taxon>
        <taxon>malvids</taxon>
        <taxon>Malvales</taxon>
        <taxon>Malvaceae</taxon>
        <taxon>Malvoideae</taxon>
        <taxon>Hibiscus</taxon>
    </lineage>
</organism>
<evidence type="ECO:0000313" key="2">
    <source>
        <dbReference type="EMBL" id="KAK8498723.1"/>
    </source>
</evidence>
<evidence type="ECO:0000313" key="3">
    <source>
        <dbReference type="Proteomes" id="UP001472677"/>
    </source>
</evidence>
<dbReference type="EMBL" id="JBBPBM010000252">
    <property type="protein sequence ID" value="KAK8498723.1"/>
    <property type="molecule type" value="Genomic_DNA"/>
</dbReference>
<comment type="caution">
    <text evidence="2">The sequence shown here is derived from an EMBL/GenBank/DDBJ whole genome shotgun (WGS) entry which is preliminary data.</text>
</comment>
<keyword evidence="3" id="KW-1185">Reference proteome</keyword>
<reference evidence="2 3" key="1">
    <citation type="journal article" date="2024" name="G3 (Bethesda)">
        <title>Genome assembly of Hibiscus sabdariffa L. provides insights into metabolisms of medicinal natural products.</title>
        <authorList>
            <person name="Kim T."/>
        </authorList>
    </citation>
    <scope>NUCLEOTIDE SEQUENCE [LARGE SCALE GENOMIC DNA]</scope>
    <source>
        <strain evidence="2">TK-2024</strain>
        <tissue evidence="2">Old leaves</tissue>
    </source>
</reference>
<protein>
    <submittedName>
        <fullName evidence="2">Uncharacterized protein</fullName>
    </submittedName>
</protein>
<dbReference type="Proteomes" id="UP001472677">
    <property type="component" value="Unassembled WGS sequence"/>
</dbReference>
<gene>
    <name evidence="2" type="ORF">V6N12_041797</name>
</gene>
<feature type="region of interest" description="Disordered" evidence="1">
    <location>
        <begin position="1"/>
        <end position="39"/>
    </location>
</feature>